<protein>
    <submittedName>
        <fullName evidence="2">Protein RcpB</fullName>
    </submittedName>
</protein>
<reference evidence="2" key="1">
    <citation type="journal article" date="2023" name="Front. Microbiol.">
        <title>Phylogeography and host specificity of Pasteurellaceae pathogenic to sea-farmed fish in the north-east Atlantic.</title>
        <authorList>
            <person name="Gulla S."/>
            <person name="Colquhoun D.J."/>
            <person name="Olsen A.B."/>
            <person name="Spilsberg B."/>
            <person name="Lagesen K."/>
            <person name="Aakesson C.P."/>
            <person name="Strom S."/>
            <person name="Manji F."/>
            <person name="Birkbeck T.H."/>
            <person name="Nilsen H.K."/>
        </authorList>
    </citation>
    <scope>NUCLEOTIDE SEQUENCE</scope>
    <source>
        <strain evidence="2">98B1</strain>
    </source>
</reference>
<dbReference type="Pfam" id="PF16971">
    <property type="entry name" value="RcpB"/>
    <property type="match status" value="1"/>
</dbReference>
<dbReference type="EMBL" id="JASAYT010000015">
    <property type="protein sequence ID" value="MDP8174929.1"/>
    <property type="molecule type" value="Genomic_DNA"/>
</dbReference>
<dbReference type="InterPro" id="IPR031579">
    <property type="entry name" value="RcpB"/>
</dbReference>
<accession>A0AAJ6P2N2</accession>
<keyword evidence="1" id="KW-0732">Signal</keyword>
<dbReference type="AlphaFoldDB" id="A0AAJ6P2N2"/>
<dbReference type="RefSeq" id="WP_306375910.1">
    <property type="nucleotide sequence ID" value="NZ_JASAYT010000015.1"/>
</dbReference>
<feature type="chain" id="PRO_5042620238" evidence="1">
    <location>
        <begin position="22"/>
        <end position="153"/>
    </location>
</feature>
<feature type="signal peptide" evidence="1">
    <location>
        <begin position="1"/>
        <end position="21"/>
    </location>
</feature>
<evidence type="ECO:0000313" key="3">
    <source>
        <dbReference type="Proteomes" id="UP001231736"/>
    </source>
</evidence>
<organism evidence="2 3">
    <name type="scientific">Phocoenobacter skyensis</name>
    <dbReference type="NCBI Taxonomy" id="97481"/>
    <lineage>
        <taxon>Bacteria</taxon>
        <taxon>Pseudomonadati</taxon>
        <taxon>Pseudomonadota</taxon>
        <taxon>Gammaproteobacteria</taxon>
        <taxon>Pasteurellales</taxon>
        <taxon>Pasteurellaceae</taxon>
        <taxon>Phocoenobacter</taxon>
    </lineage>
</organism>
<evidence type="ECO:0000313" key="2">
    <source>
        <dbReference type="EMBL" id="MDP8174929.1"/>
    </source>
</evidence>
<evidence type="ECO:0000256" key="1">
    <source>
        <dbReference type="SAM" id="SignalP"/>
    </source>
</evidence>
<comment type="caution">
    <text evidence="2">The sequence shown here is derived from an EMBL/GenBank/DDBJ whole genome shotgun (WGS) entry which is preliminary data.</text>
</comment>
<sequence>MRITKLIMASVVILCSLVANAELVQPVDSNFAPVVSKSDMYVLFDSSEGAVQQLTNNIRRSIGSDLSKKVILVYEKPQRKNAVKIRKVLRKLGLSSKHIRLIKKKNAIYPLYAQVKSVGRKKATCESTKLDQVFFDEHHPCALKNNQRIQLKY</sequence>
<dbReference type="Proteomes" id="UP001231736">
    <property type="component" value="Unassembled WGS sequence"/>
</dbReference>
<gene>
    <name evidence="2" type="ORF">QJU97_05590</name>
</gene>
<name>A0AAJ6P2N2_9PAST</name>
<proteinExistence type="predicted"/>